<evidence type="ECO:0000313" key="1">
    <source>
        <dbReference type="EMBL" id="TPG25570.1"/>
    </source>
</evidence>
<proteinExistence type="predicted"/>
<name>A0A502DLN6_9MYCO</name>
<gene>
    <name evidence="1" type="ORF">EAH80_30085</name>
</gene>
<dbReference type="Proteomes" id="UP000320095">
    <property type="component" value="Unassembled WGS sequence"/>
</dbReference>
<comment type="caution">
    <text evidence="1">The sequence shown here is derived from an EMBL/GenBank/DDBJ whole genome shotgun (WGS) entry which is preliminary data.</text>
</comment>
<dbReference type="EMBL" id="RCZG01000026">
    <property type="protein sequence ID" value="TPG25570.1"/>
    <property type="molecule type" value="Genomic_DNA"/>
</dbReference>
<protein>
    <submittedName>
        <fullName evidence="1">Uncharacterized protein</fullName>
    </submittedName>
</protein>
<keyword evidence="2" id="KW-1185">Reference proteome</keyword>
<reference evidence="1 2" key="1">
    <citation type="journal article" date="2019" name="Environ. Microbiol.">
        <title>Species interactions and distinct microbial communities in high Arctic permafrost affected cryosols are associated with the CH4 and CO2 gas fluxes.</title>
        <authorList>
            <person name="Altshuler I."/>
            <person name="Hamel J."/>
            <person name="Turney S."/>
            <person name="Magnuson E."/>
            <person name="Levesque R."/>
            <person name="Greer C."/>
            <person name="Whyte L.G."/>
        </authorList>
    </citation>
    <scope>NUCLEOTIDE SEQUENCE [LARGE SCALE GENOMIC DNA]</scope>
    <source>
        <strain evidence="1 2">S5.20</strain>
    </source>
</reference>
<accession>A0A502DLN6</accession>
<organism evidence="1 2">
    <name type="scientific">Mycolicibacterium hodleri</name>
    <dbReference type="NCBI Taxonomy" id="49897"/>
    <lineage>
        <taxon>Bacteria</taxon>
        <taxon>Bacillati</taxon>
        <taxon>Actinomycetota</taxon>
        <taxon>Actinomycetes</taxon>
        <taxon>Mycobacteriales</taxon>
        <taxon>Mycobacteriaceae</taxon>
        <taxon>Mycolicibacterium</taxon>
    </lineage>
</organism>
<evidence type="ECO:0000313" key="2">
    <source>
        <dbReference type="Proteomes" id="UP000320095"/>
    </source>
</evidence>
<dbReference type="AlphaFoldDB" id="A0A502DLN6"/>
<sequence>MAVRSLLPATGRWALDDDAVCGPVSGSAWSALDERQLIRLLTDSAPVQRAAPTPADDPIGQVEHALRHAVTSDDEEFDVRELSGRVIGKFSQWVNSARPTGRFAARPPVRNESDFDRTVVHGSIGARWPRWV</sequence>